<dbReference type="Proteomes" id="UP001500325">
    <property type="component" value="Unassembled WGS sequence"/>
</dbReference>
<name>A0ABP8W814_9PSEU</name>
<dbReference type="EMBL" id="BAABIC010000005">
    <property type="protein sequence ID" value="GAA4683558.1"/>
    <property type="molecule type" value="Genomic_DNA"/>
</dbReference>
<dbReference type="PANTHER" id="PTHR40277">
    <property type="entry name" value="BLL5419 PROTEIN"/>
    <property type="match status" value="1"/>
</dbReference>
<keyword evidence="2" id="KW-1003">Cell membrane</keyword>
<keyword evidence="5 6" id="KW-0472">Membrane</keyword>
<sequence length="311" mass="31035">MLGSSRVRTAAAVALLAVVVWRLGAGPVVDGLRALDLPAVLAALGIGAATTVCGAARWVLVARRLGMELRLGPAVAHCYRALFLNSVLPAGILGDVGRAVEHGRAVGDVGRGARAVMLEKVAGQIALVVVGTVVLVAEPAVLGTLSLPAQVWGPALGVLAAGALLAARVRRVRTGLGTLLADARRGLLARDAWPGVALLSLAALAGYLGLFLVAARTVGATAPTAQLLPLLVLALFVMGLPVNVGGFGPREAVAAVAFGAVGLGAAQGLSAAVAYGVLTVLSTLPGGLVLLAGILARTRRTIRPAVVPATP</sequence>
<dbReference type="InterPro" id="IPR022791">
    <property type="entry name" value="L-PG_synthase/AglD"/>
</dbReference>
<dbReference type="Pfam" id="PF03706">
    <property type="entry name" value="LPG_synthase_TM"/>
    <property type="match status" value="1"/>
</dbReference>
<evidence type="ECO:0000256" key="3">
    <source>
        <dbReference type="ARBA" id="ARBA00022692"/>
    </source>
</evidence>
<feature type="transmembrane region" description="Helical" evidence="6">
    <location>
        <begin position="121"/>
        <end position="145"/>
    </location>
</feature>
<organism evidence="7 8">
    <name type="scientific">Pseudonocardia yuanmonensis</name>
    <dbReference type="NCBI Taxonomy" id="1095914"/>
    <lineage>
        <taxon>Bacteria</taxon>
        <taxon>Bacillati</taxon>
        <taxon>Actinomycetota</taxon>
        <taxon>Actinomycetes</taxon>
        <taxon>Pseudonocardiales</taxon>
        <taxon>Pseudonocardiaceae</taxon>
        <taxon>Pseudonocardia</taxon>
    </lineage>
</organism>
<evidence type="ECO:0000256" key="1">
    <source>
        <dbReference type="ARBA" id="ARBA00004651"/>
    </source>
</evidence>
<evidence type="ECO:0000256" key="6">
    <source>
        <dbReference type="SAM" id="Phobius"/>
    </source>
</evidence>
<comment type="caution">
    <text evidence="7">The sequence shown here is derived from an EMBL/GenBank/DDBJ whole genome shotgun (WGS) entry which is preliminary data.</text>
</comment>
<protein>
    <submittedName>
        <fullName evidence="7">Lysylphosphatidylglycerol synthase transmembrane domain-containing protein</fullName>
    </submittedName>
</protein>
<evidence type="ECO:0000256" key="4">
    <source>
        <dbReference type="ARBA" id="ARBA00022989"/>
    </source>
</evidence>
<feature type="transmembrane region" description="Helical" evidence="6">
    <location>
        <begin position="151"/>
        <end position="171"/>
    </location>
</feature>
<feature type="transmembrane region" description="Helical" evidence="6">
    <location>
        <begin position="192"/>
        <end position="215"/>
    </location>
</feature>
<reference evidence="8" key="1">
    <citation type="journal article" date="2019" name="Int. J. Syst. Evol. Microbiol.">
        <title>The Global Catalogue of Microorganisms (GCM) 10K type strain sequencing project: providing services to taxonomists for standard genome sequencing and annotation.</title>
        <authorList>
            <consortium name="The Broad Institute Genomics Platform"/>
            <consortium name="The Broad Institute Genome Sequencing Center for Infectious Disease"/>
            <person name="Wu L."/>
            <person name="Ma J."/>
        </authorList>
    </citation>
    <scope>NUCLEOTIDE SEQUENCE [LARGE SCALE GENOMIC DNA]</scope>
    <source>
        <strain evidence="8">JCM 18055</strain>
    </source>
</reference>
<feature type="transmembrane region" description="Helical" evidence="6">
    <location>
        <begin position="41"/>
        <end position="60"/>
    </location>
</feature>
<evidence type="ECO:0000256" key="2">
    <source>
        <dbReference type="ARBA" id="ARBA00022475"/>
    </source>
</evidence>
<feature type="transmembrane region" description="Helical" evidence="6">
    <location>
        <begin position="227"/>
        <end position="245"/>
    </location>
</feature>
<gene>
    <name evidence="7" type="ORF">GCM10023215_17500</name>
</gene>
<feature type="transmembrane region" description="Helical" evidence="6">
    <location>
        <begin position="275"/>
        <end position="296"/>
    </location>
</feature>
<keyword evidence="4 6" id="KW-1133">Transmembrane helix</keyword>
<evidence type="ECO:0000313" key="7">
    <source>
        <dbReference type="EMBL" id="GAA4683558.1"/>
    </source>
</evidence>
<feature type="transmembrane region" description="Helical" evidence="6">
    <location>
        <begin position="252"/>
        <end position="269"/>
    </location>
</feature>
<evidence type="ECO:0000256" key="5">
    <source>
        <dbReference type="ARBA" id="ARBA00023136"/>
    </source>
</evidence>
<keyword evidence="3 6" id="KW-0812">Transmembrane</keyword>
<dbReference type="PANTHER" id="PTHR40277:SF1">
    <property type="entry name" value="BLL5419 PROTEIN"/>
    <property type="match status" value="1"/>
</dbReference>
<proteinExistence type="predicted"/>
<accession>A0ABP8W814</accession>
<evidence type="ECO:0000313" key="8">
    <source>
        <dbReference type="Proteomes" id="UP001500325"/>
    </source>
</evidence>
<keyword evidence="8" id="KW-1185">Reference proteome</keyword>
<comment type="subcellular location">
    <subcellularLocation>
        <location evidence="1">Cell membrane</location>
        <topology evidence="1">Multi-pass membrane protein</topology>
    </subcellularLocation>
</comment>